<reference evidence="1 2" key="1">
    <citation type="submission" date="2020-01" db="EMBL/GenBank/DDBJ databases">
        <title>Investigation of new actinobacteria for the biodesulphurisation of diesel fuel.</title>
        <authorList>
            <person name="Athi Narayanan S.M."/>
        </authorList>
    </citation>
    <scope>NUCLEOTIDE SEQUENCE [LARGE SCALE GENOMIC DNA]</scope>
    <source>
        <strain evidence="1 2">213E</strain>
    </source>
</reference>
<proteinExistence type="predicted"/>
<name>A0A7K3LKQ8_9ACTN</name>
<dbReference type="Proteomes" id="UP000466307">
    <property type="component" value="Unassembled WGS sequence"/>
</dbReference>
<dbReference type="RefSeq" id="WP_162128726.1">
    <property type="nucleotide sequence ID" value="NZ_JAADZU010000002.1"/>
</dbReference>
<protein>
    <submittedName>
        <fullName evidence="1">Uncharacterized protein</fullName>
    </submittedName>
</protein>
<evidence type="ECO:0000313" key="2">
    <source>
        <dbReference type="Proteomes" id="UP000466307"/>
    </source>
</evidence>
<evidence type="ECO:0000313" key="1">
    <source>
        <dbReference type="EMBL" id="NDK88127.1"/>
    </source>
</evidence>
<comment type="caution">
    <text evidence="1">The sequence shown here is derived from an EMBL/GenBank/DDBJ whole genome shotgun (WGS) entry which is preliminary data.</text>
</comment>
<organism evidence="1 2">
    <name type="scientific">Gordonia desulfuricans</name>
    <dbReference type="NCBI Taxonomy" id="89051"/>
    <lineage>
        <taxon>Bacteria</taxon>
        <taxon>Bacillati</taxon>
        <taxon>Actinomycetota</taxon>
        <taxon>Actinomycetes</taxon>
        <taxon>Mycobacteriales</taxon>
        <taxon>Gordoniaceae</taxon>
        <taxon>Gordonia</taxon>
    </lineage>
</organism>
<accession>A0A7K3LKQ8</accession>
<keyword evidence="2" id="KW-1185">Reference proteome</keyword>
<sequence>MVATFGVVALVTRLSEVSTRLVAALLVGSTINGQWMIDGIVPVVSAAVLSLKLFVGSTINALLVIEGGRAGW</sequence>
<dbReference type="EMBL" id="JAADZU010000002">
    <property type="protein sequence ID" value="NDK88127.1"/>
    <property type="molecule type" value="Genomic_DNA"/>
</dbReference>
<gene>
    <name evidence="1" type="ORF">GYA93_00805</name>
</gene>
<dbReference type="AlphaFoldDB" id="A0A7K3LKQ8"/>